<sequence>MTSNYHQLTLAEVRPGMVLSDVLLDVQGHVLLPQGTTLTEAMLALMPRHGIAVLPILKEEVSPEAVQATLAHHEARIAHLFRKNDPDSDSDWATALLRRFVSDFRLGPQEAAEHG</sequence>
<evidence type="ECO:0000313" key="2">
    <source>
        <dbReference type="Proteomes" id="UP000470302"/>
    </source>
</evidence>
<protein>
    <submittedName>
        <fullName evidence="1">Uncharacterized protein</fullName>
    </submittedName>
</protein>
<reference evidence="1 2" key="1">
    <citation type="submission" date="2020-01" db="EMBL/GenBank/DDBJ databases">
        <title>Novel species isolated from a subtropical stream in China.</title>
        <authorList>
            <person name="Lu H."/>
        </authorList>
    </citation>
    <scope>NUCLEOTIDE SEQUENCE [LARGE SCALE GENOMIC DNA]</scope>
    <source>
        <strain evidence="1 2">FT82W</strain>
    </source>
</reference>
<dbReference type="AlphaFoldDB" id="A0A845G523"/>
<name>A0A845G523_9BURK</name>
<dbReference type="Proteomes" id="UP000470302">
    <property type="component" value="Unassembled WGS sequence"/>
</dbReference>
<proteinExistence type="predicted"/>
<organism evidence="1 2">
    <name type="scientific">Duganella vulcania</name>
    <dbReference type="NCBI Taxonomy" id="2692166"/>
    <lineage>
        <taxon>Bacteria</taxon>
        <taxon>Pseudomonadati</taxon>
        <taxon>Pseudomonadota</taxon>
        <taxon>Betaproteobacteria</taxon>
        <taxon>Burkholderiales</taxon>
        <taxon>Oxalobacteraceae</taxon>
        <taxon>Telluria group</taxon>
        <taxon>Duganella</taxon>
    </lineage>
</organism>
<dbReference type="RefSeq" id="WP_161097127.1">
    <property type="nucleotide sequence ID" value="NZ_WWCW01000036.1"/>
</dbReference>
<evidence type="ECO:0000313" key="1">
    <source>
        <dbReference type="EMBL" id="MYM88047.1"/>
    </source>
</evidence>
<accession>A0A845G523</accession>
<dbReference type="EMBL" id="WWCW01000036">
    <property type="protein sequence ID" value="MYM88047.1"/>
    <property type="molecule type" value="Genomic_DNA"/>
</dbReference>
<gene>
    <name evidence="1" type="ORF">GTP91_12765</name>
</gene>
<comment type="caution">
    <text evidence="1">The sequence shown here is derived from an EMBL/GenBank/DDBJ whole genome shotgun (WGS) entry which is preliminary data.</text>
</comment>